<evidence type="ECO:0000256" key="1">
    <source>
        <dbReference type="SAM" id="MobiDB-lite"/>
    </source>
</evidence>
<organism evidence="3 4">
    <name type="scientific">Capnocytophaga haemolytica</name>
    <dbReference type="NCBI Taxonomy" id="45243"/>
    <lineage>
        <taxon>Bacteria</taxon>
        <taxon>Pseudomonadati</taxon>
        <taxon>Bacteroidota</taxon>
        <taxon>Flavobacteriia</taxon>
        <taxon>Flavobacteriales</taxon>
        <taxon>Flavobacteriaceae</taxon>
        <taxon>Capnocytophaga</taxon>
    </lineage>
</organism>
<dbReference type="AlphaFoldDB" id="A0AAX2GXS2"/>
<proteinExistence type="predicted"/>
<dbReference type="PROSITE" id="PS51257">
    <property type="entry name" value="PROKAR_LIPOPROTEIN"/>
    <property type="match status" value="1"/>
</dbReference>
<reference evidence="3 4" key="1">
    <citation type="submission" date="2017-06" db="EMBL/GenBank/DDBJ databases">
        <authorList>
            <consortium name="Pathogen Informatics"/>
        </authorList>
    </citation>
    <scope>NUCLEOTIDE SEQUENCE [LARGE SCALE GENOMIC DNA]</scope>
    <source>
        <strain evidence="3 4">NCTC12947</strain>
    </source>
</reference>
<dbReference type="EMBL" id="LT906449">
    <property type="protein sequence ID" value="SNV09798.1"/>
    <property type="molecule type" value="Genomic_DNA"/>
</dbReference>
<evidence type="ECO:0000313" key="4">
    <source>
        <dbReference type="Proteomes" id="UP000215539"/>
    </source>
</evidence>
<feature type="compositionally biased region" description="Low complexity" evidence="1">
    <location>
        <begin position="27"/>
        <end position="72"/>
    </location>
</feature>
<evidence type="ECO:0000256" key="2">
    <source>
        <dbReference type="SAM" id="SignalP"/>
    </source>
</evidence>
<keyword evidence="2" id="KW-0732">Signal</keyword>
<accession>A0AAX2GXS2</accession>
<name>A0AAX2GXS2_9FLAO</name>
<dbReference type="Proteomes" id="UP000215539">
    <property type="component" value="Chromosome 1"/>
</dbReference>
<sequence>MKNLFLLAMAALAMAACSKDDKGGDAPQKPQGGTTQTPTTQDGGGTQTPTTPGGSTQTPTTPGGNTQTSTTPEQYANVYVTVTAQNIDLSNVWVTYSYDKKDWTAIRKNSNGVFDFVATLYIGKTVYIQAISSTGEALSQEKSFTIVAGRNDVQLTAVKVDRGIRLTVVKDGAALANMKIYATNDDSARGVLFSHAKNYVANKAKIDRYFNTNPFVVRKTTDAQGNVFFGDLERNLPDYSFIVLGEENYAILNAYYDPEKVNEVHFSITSKPIAVEVVEGGKIAVGQSVFMIKREAFADIPSDIDLNEQFVRGNLDERIRKLFYNSRYSTEMYTNNKGEAVFTAVEKGKTYIFVARVGGALAKHIVTYKGEVLKLSLQD</sequence>
<feature type="chain" id="PRO_5043926048" evidence="2">
    <location>
        <begin position="16"/>
        <end position="379"/>
    </location>
</feature>
<evidence type="ECO:0000313" key="3">
    <source>
        <dbReference type="EMBL" id="SNV09798.1"/>
    </source>
</evidence>
<feature type="region of interest" description="Disordered" evidence="1">
    <location>
        <begin position="19"/>
        <end position="72"/>
    </location>
</feature>
<dbReference type="RefSeq" id="WP_143325062.1">
    <property type="nucleotide sequence ID" value="NZ_CP014227.1"/>
</dbReference>
<protein>
    <submittedName>
        <fullName evidence="3">Uncharacterized protein</fullName>
    </submittedName>
</protein>
<gene>
    <name evidence="3" type="ORF">SAMEA44541418_01229</name>
</gene>
<feature type="signal peptide" evidence="2">
    <location>
        <begin position="1"/>
        <end position="15"/>
    </location>
</feature>